<proteinExistence type="predicted"/>
<keyword evidence="1" id="KW-0808">Transferase</keyword>
<evidence type="ECO:0000313" key="2">
    <source>
        <dbReference type="Proteomes" id="UP000297861"/>
    </source>
</evidence>
<name>A0A4Y8LDD7_9BACT</name>
<reference evidence="1 2" key="1">
    <citation type="submission" date="2019-03" db="EMBL/GenBank/DDBJ databases">
        <title>San Antonio Military Medical Center submission to MRSN (WRAIR), pending publication.</title>
        <authorList>
            <person name="Blyth D.M."/>
            <person name="Mccarthy S.L."/>
            <person name="Schall S.E."/>
            <person name="Stam J.A."/>
            <person name="Ong A.C."/>
            <person name="Mcgann P.T."/>
        </authorList>
    </citation>
    <scope>NUCLEOTIDE SEQUENCE [LARGE SCALE GENOMIC DNA]</scope>
    <source>
        <strain evidence="1 2">MRSN571793</strain>
    </source>
</reference>
<dbReference type="GO" id="GO:0032259">
    <property type="term" value="P:methylation"/>
    <property type="evidence" value="ECO:0007669"/>
    <property type="project" value="UniProtKB-KW"/>
</dbReference>
<dbReference type="STRING" id="1121485.GCA_000426485_00810"/>
<evidence type="ECO:0000313" key="1">
    <source>
        <dbReference type="EMBL" id="TFD98546.1"/>
    </source>
</evidence>
<accession>A0A4Y8LDD7</accession>
<dbReference type="OrthoDB" id="323463at2"/>
<keyword evidence="1" id="KW-0489">Methyltransferase</keyword>
<dbReference type="PANTHER" id="PTHR43861">
    <property type="entry name" value="TRANS-ACONITATE 2-METHYLTRANSFERASE-RELATED"/>
    <property type="match status" value="1"/>
</dbReference>
<dbReference type="CDD" id="cd02440">
    <property type="entry name" value="AdoMet_MTases"/>
    <property type="match status" value="1"/>
</dbReference>
<dbReference type="RefSeq" id="WP_026625046.1">
    <property type="nucleotide sequence ID" value="NZ_JAWZLG010000034.1"/>
</dbReference>
<comment type="caution">
    <text evidence="1">The sequence shown here is derived from an EMBL/GenBank/DDBJ whole genome shotgun (WGS) entry which is preliminary data.</text>
</comment>
<dbReference type="Proteomes" id="UP000297861">
    <property type="component" value="Unassembled WGS sequence"/>
</dbReference>
<dbReference type="AlphaFoldDB" id="A0A4Y8LDD7"/>
<dbReference type="Pfam" id="PF13489">
    <property type="entry name" value="Methyltransf_23"/>
    <property type="match status" value="1"/>
</dbReference>
<dbReference type="PANTHER" id="PTHR43861:SF5">
    <property type="entry name" value="BLL5978 PROTEIN"/>
    <property type="match status" value="1"/>
</dbReference>
<dbReference type="GO" id="GO:0008168">
    <property type="term" value="F:methyltransferase activity"/>
    <property type="evidence" value="ECO:0007669"/>
    <property type="project" value="UniProtKB-KW"/>
</dbReference>
<protein>
    <submittedName>
        <fullName evidence="1">Class I SAM-dependent methyltransferase</fullName>
    </submittedName>
</protein>
<dbReference type="EMBL" id="SOML01000001">
    <property type="protein sequence ID" value="TFD98546.1"/>
    <property type="molecule type" value="Genomic_DNA"/>
</dbReference>
<gene>
    <name evidence="1" type="ORF">E2605_00245</name>
</gene>
<dbReference type="SUPFAM" id="SSF53335">
    <property type="entry name" value="S-adenosyl-L-methionine-dependent methyltransferases"/>
    <property type="match status" value="1"/>
</dbReference>
<dbReference type="Gene3D" id="3.40.50.150">
    <property type="entry name" value="Vaccinia Virus protein VP39"/>
    <property type="match status" value="1"/>
</dbReference>
<keyword evidence="2" id="KW-1185">Reference proteome</keyword>
<organism evidence="1 2">
    <name type="scientific">Dysgonomonas capnocytophagoides</name>
    <dbReference type="NCBI Taxonomy" id="45254"/>
    <lineage>
        <taxon>Bacteria</taxon>
        <taxon>Pseudomonadati</taxon>
        <taxon>Bacteroidota</taxon>
        <taxon>Bacteroidia</taxon>
        <taxon>Bacteroidales</taxon>
        <taxon>Dysgonomonadaceae</taxon>
        <taxon>Dysgonomonas</taxon>
    </lineage>
</organism>
<dbReference type="InterPro" id="IPR029063">
    <property type="entry name" value="SAM-dependent_MTases_sf"/>
</dbReference>
<sequence length="339" mass="39324">MLNKRFKQDGVAHIQLNKLQCIAKEHVMRDVLSGKYSFETISCPICNNKTDFECLAEKDRYGLDCQTLMCVKCGLLMTNPRMNQDAYNDFYMNEYRQLYTASEISSDHFFEEQVYHGTQILRYILEQTNLKNVSDRKIIEIGCGAGGILKAFKDSGSTVLGMDLGEKYLNYGISNWGLDLRFGTIQNLTKSDSPDIIIYSHVLEHILDLEKELIHIKEICHKSTLIYIEVPGLLNIHNAYNGDFLMYLQNAHTFHFSLRTLKNLFAKYGFELVQGNEYVRAIFILSDKSLENGSIVSNEFNTNLQYLKKIEQRYQHPVVTKVKDKCYNILRRCYHLVKK</sequence>